<comment type="caution">
    <text evidence="4">The sequence shown here is derived from an EMBL/GenBank/DDBJ whole genome shotgun (WGS) entry which is preliminary data.</text>
</comment>
<evidence type="ECO:0000313" key="4">
    <source>
        <dbReference type="EMBL" id="RFF30143.1"/>
    </source>
</evidence>
<dbReference type="CDD" id="cd02966">
    <property type="entry name" value="TlpA_like_family"/>
    <property type="match status" value="1"/>
</dbReference>
<feature type="chain" id="PRO_5017807445" evidence="2">
    <location>
        <begin position="22"/>
        <end position="411"/>
    </location>
</feature>
<dbReference type="Proteomes" id="UP000260351">
    <property type="component" value="Unassembled WGS sequence"/>
</dbReference>
<dbReference type="PROSITE" id="PS00194">
    <property type="entry name" value="THIOREDOXIN_1"/>
    <property type="match status" value="1"/>
</dbReference>
<feature type="domain" description="Thioredoxin" evidence="3">
    <location>
        <begin position="269"/>
        <end position="391"/>
    </location>
</feature>
<keyword evidence="5" id="KW-1185">Reference proteome</keyword>
<evidence type="ECO:0000259" key="3">
    <source>
        <dbReference type="PROSITE" id="PS51352"/>
    </source>
</evidence>
<dbReference type="InterPro" id="IPR017937">
    <property type="entry name" value="Thioredoxin_CS"/>
</dbReference>
<dbReference type="Gene3D" id="3.40.30.10">
    <property type="entry name" value="Glutaredoxin"/>
    <property type="match status" value="1"/>
</dbReference>
<dbReference type="InterPro" id="IPR013766">
    <property type="entry name" value="Thioredoxin_domain"/>
</dbReference>
<dbReference type="GO" id="GO:0016209">
    <property type="term" value="F:antioxidant activity"/>
    <property type="evidence" value="ECO:0007669"/>
    <property type="project" value="InterPro"/>
</dbReference>
<keyword evidence="2" id="KW-0732">Signal</keyword>
<dbReference type="EMBL" id="QUZK01000037">
    <property type="protein sequence ID" value="RFF30143.1"/>
    <property type="molecule type" value="Genomic_DNA"/>
</dbReference>
<name>A0A3E1K7V1_9GAMM</name>
<evidence type="ECO:0000313" key="5">
    <source>
        <dbReference type="Proteomes" id="UP000260351"/>
    </source>
</evidence>
<keyword evidence="1" id="KW-0676">Redox-active center</keyword>
<gene>
    <name evidence="4" type="ORF">DZC52_08670</name>
</gene>
<dbReference type="Pfam" id="PF00578">
    <property type="entry name" value="AhpC-TSA"/>
    <property type="match status" value="1"/>
</dbReference>
<dbReference type="InterPro" id="IPR050553">
    <property type="entry name" value="Thioredoxin_ResA/DsbE_sf"/>
</dbReference>
<evidence type="ECO:0000256" key="1">
    <source>
        <dbReference type="ARBA" id="ARBA00023284"/>
    </source>
</evidence>
<evidence type="ECO:0000256" key="2">
    <source>
        <dbReference type="SAM" id="SignalP"/>
    </source>
</evidence>
<organism evidence="4 5">
    <name type="scientific">Wenzhouxiangella sediminis</name>
    <dbReference type="NCBI Taxonomy" id="1792836"/>
    <lineage>
        <taxon>Bacteria</taxon>
        <taxon>Pseudomonadati</taxon>
        <taxon>Pseudomonadota</taxon>
        <taxon>Gammaproteobacteria</taxon>
        <taxon>Chromatiales</taxon>
        <taxon>Wenzhouxiangellaceae</taxon>
        <taxon>Wenzhouxiangella</taxon>
    </lineage>
</organism>
<dbReference type="InterPro" id="IPR000866">
    <property type="entry name" value="AhpC/TSA"/>
</dbReference>
<dbReference type="InterPro" id="IPR036249">
    <property type="entry name" value="Thioredoxin-like_sf"/>
</dbReference>
<dbReference type="OrthoDB" id="9788279at2"/>
<protein>
    <submittedName>
        <fullName evidence="4">TlpA family protein disulfide reductase</fullName>
    </submittedName>
</protein>
<dbReference type="SUPFAM" id="SSF52833">
    <property type="entry name" value="Thioredoxin-like"/>
    <property type="match status" value="1"/>
</dbReference>
<dbReference type="AlphaFoldDB" id="A0A3E1K7V1"/>
<proteinExistence type="predicted"/>
<accession>A0A3E1K7V1</accession>
<dbReference type="PANTHER" id="PTHR42852:SF17">
    <property type="entry name" value="THIOREDOXIN-LIKE PROTEIN HI_1115"/>
    <property type="match status" value="1"/>
</dbReference>
<reference evidence="4 5" key="1">
    <citation type="submission" date="2018-08" db="EMBL/GenBank/DDBJ databases">
        <title>Wenzhouxiangella salilacus sp. nov., a novel bacterium isolated from a saline lake in Xinjiang Province, China.</title>
        <authorList>
            <person name="Han S."/>
        </authorList>
    </citation>
    <scope>NUCLEOTIDE SEQUENCE [LARGE SCALE GENOMIC DNA]</scope>
    <source>
        <strain evidence="4 5">XDB06</strain>
    </source>
</reference>
<feature type="signal peptide" evidence="2">
    <location>
        <begin position="1"/>
        <end position="21"/>
    </location>
</feature>
<dbReference type="PANTHER" id="PTHR42852">
    <property type="entry name" value="THIOL:DISULFIDE INTERCHANGE PROTEIN DSBE"/>
    <property type="match status" value="1"/>
</dbReference>
<dbReference type="GO" id="GO:0015036">
    <property type="term" value="F:disulfide oxidoreductase activity"/>
    <property type="evidence" value="ECO:0007669"/>
    <property type="project" value="UniProtKB-ARBA"/>
</dbReference>
<dbReference type="PROSITE" id="PS51352">
    <property type="entry name" value="THIOREDOXIN_2"/>
    <property type="match status" value="1"/>
</dbReference>
<sequence>MIPVRVCVAILVVVSMSLAMAGWAGDRLEFEASEPELLPDPDWGPYLLSEEGYEDFAEGAQGQDYMVTLDAFPETPKPLLGYGFNFVYGGKNRSFAVFGSESEGYTLYADVDSDGSLADEAAWSLDSSEGRYAVDFETTDSGQAAGKPVAFPILSRFVIFPDGIDDSGRPAGVWHSETVRRGRVVVDGLSVPFELYGRAGRYDYPSQTIWFDLDADGEGGESRESPELFRNRDGYVNLGEQSYAFSVDPFGRHLELIPESERLPDRQALKEGHPAPDFQTTTIDDRSIRLADYKGKALLLYFWADWCGPCHSEAPRLAEIDSTWSDRGLQILGITTDEESTIEAFTSEHGQSWPQISEGFDGAVHRAYRVAAYPTKYLVDPHGDLLCGEQGPSFWTECWPKAEAVLPSGAD</sequence>